<dbReference type="Proteomes" id="UP000270856">
    <property type="component" value="Unassembled WGS sequence"/>
</dbReference>
<dbReference type="RefSeq" id="WP_123896842.1">
    <property type="nucleotide sequence ID" value="NZ_RPFJ01000006.1"/>
</dbReference>
<dbReference type="NCBIfam" id="TIGR00741">
    <property type="entry name" value="yfiA"/>
    <property type="match status" value="1"/>
</dbReference>
<dbReference type="SUPFAM" id="SSF69754">
    <property type="entry name" value="Ribosome binding protein Y (YfiA homologue)"/>
    <property type="match status" value="1"/>
</dbReference>
<dbReference type="InterPro" id="IPR036567">
    <property type="entry name" value="RHF-like"/>
</dbReference>
<dbReference type="EMBL" id="RPFJ01000006">
    <property type="protein sequence ID" value="RPD98526.1"/>
    <property type="molecule type" value="Genomic_DNA"/>
</dbReference>
<reference evidence="1 2" key="1">
    <citation type="submission" date="2018-11" db="EMBL/GenBank/DDBJ databases">
        <title>Aureibaculum marinum gen. nov., sp. nov., a member of the family Flavobacteriaceae isolated from the Bohai Sea.</title>
        <authorList>
            <person name="Ji X."/>
        </authorList>
    </citation>
    <scope>NUCLEOTIDE SEQUENCE [LARGE SCALE GENOMIC DNA]</scope>
    <source>
        <strain evidence="1 2">BH-SD17</strain>
    </source>
</reference>
<keyword evidence="2" id="KW-1185">Reference proteome</keyword>
<dbReference type="Pfam" id="PF02482">
    <property type="entry name" value="Ribosomal_S30AE"/>
    <property type="match status" value="1"/>
</dbReference>
<name>A0A3N4P0H9_9FLAO</name>
<protein>
    <submittedName>
        <fullName evidence="1">Ribosome-associated translation inhibitor RaiA</fullName>
    </submittedName>
</protein>
<sequence>MKINIQSVNFNIDKKLENFIHAKIDNLEKYYDRIIGAEVYLKVQNTSEKENKIAETKMLIPGDELVVKKQCKTFEEAIDLIAEALRRQLRKKKEKQRSHQV</sequence>
<evidence type="ECO:0000313" key="2">
    <source>
        <dbReference type="Proteomes" id="UP000270856"/>
    </source>
</evidence>
<gene>
    <name evidence="1" type="primary">raiA</name>
    <name evidence="1" type="ORF">EGM88_04815</name>
</gene>
<dbReference type="CDD" id="cd00552">
    <property type="entry name" value="RaiA"/>
    <property type="match status" value="1"/>
</dbReference>
<comment type="caution">
    <text evidence="1">The sequence shown here is derived from an EMBL/GenBank/DDBJ whole genome shotgun (WGS) entry which is preliminary data.</text>
</comment>
<dbReference type="Gene3D" id="3.30.160.100">
    <property type="entry name" value="Ribosome hibernation promotion factor-like"/>
    <property type="match status" value="1"/>
</dbReference>
<dbReference type="InterPro" id="IPR003489">
    <property type="entry name" value="RHF/RaiA"/>
</dbReference>
<accession>A0A3N4P0H9</accession>
<proteinExistence type="predicted"/>
<dbReference type="OrthoDB" id="9808702at2"/>
<organism evidence="1 2">
    <name type="scientific">Aureibaculum marinum</name>
    <dbReference type="NCBI Taxonomy" id="2487930"/>
    <lineage>
        <taxon>Bacteria</taxon>
        <taxon>Pseudomonadati</taxon>
        <taxon>Bacteroidota</taxon>
        <taxon>Flavobacteriia</taxon>
        <taxon>Flavobacteriales</taxon>
        <taxon>Flavobacteriaceae</taxon>
        <taxon>Aureibaculum</taxon>
    </lineage>
</organism>
<dbReference type="AlphaFoldDB" id="A0A3N4P0H9"/>
<evidence type="ECO:0000313" key="1">
    <source>
        <dbReference type="EMBL" id="RPD98526.1"/>
    </source>
</evidence>